<evidence type="ECO:0000256" key="2">
    <source>
        <dbReference type="ARBA" id="ARBA00023002"/>
    </source>
</evidence>
<keyword evidence="2" id="KW-0560">Oxidoreductase</keyword>
<protein>
    <submittedName>
        <fullName evidence="5">Putative PIG3 family NAD(P)H quinone oxidoreductase</fullName>
    </submittedName>
</protein>
<organism evidence="5 6">
    <name type="scientific">Micrococcus cohnii</name>
    <dbReference type="NCBI Taxonomy" id="993416"/>
    <lineage>
        <taxon>Bacteria</taxon>
        <taxon>Bacillati</taxon>
        <taxon>Actinomycetota</taxon>
        <taxon>Actinomycetes</taxon>
        <taxon>Micrococcales</taxon>
        <taxon>Micrococcaceae</taxon>
        <taxon>Micrococcus</taxon>
    </lineage>
</organism>
<dbReference type="InterPro" id="IPR036291">
    <property type="entry name" value="NAD(P)-bd_dom_sf"/>
</dbReference>
<dbReference type="GO" id="GO:0070402">
    <property type="term" value="F:NADPH binding"/>
    <property type="evidence" value="ECO:0007669"/>
    <property type="project" value="TreeGrafter"/>
</dbReference>
<dbReference type="PANTHER" id="PTHR48106">
    <property type="entry name" value="QUINONE OXIDOREDUCTASE PIG3-RELATED"/>
    <property type="match status" value="1"/>
</dbReference>
<dbReference type="Pfam" id="PF08240">
    <property type="entry name" value="ADH_N"/>
    <property type="match status" value="1"/>
</dbReference>
<feature type="compositionally biased region" description="Low complexity" evidence="3">
    <location>
        <begin position="1"/>
        <end position="17"/>
    </location>
</feature>
<dbReference type="PANTHER" id="PTHR48106:SF8">
    <property type="entry name" value="OS02G0805600 PROTEIN"/>
    <property type="match status" value="1"/>
</dbReference>
<keyword evidence="1" id="KW-0521">NADP</keyword>
<feature type="region of interest" description="Disordered" evidence="3">
    <location>
        <begin position="1"/>
        <end position="30"/>
    </location>
</feature>
<feature type="domain" description="Enoyl reductase (ER)" evidence="4">
    <location>
        <begin position="24"/>
        <end position="355"/>
    </location>
</feature>
<evidence type="ECO:0000313" key="5">
    <source>
        <dbReference type="EMBL" id="MBB4736524.1"/>
    </source>
</evidence>
<sequence length="372" mass="37776">MSTTPAPERETPTTMTAVRTTGEGGPASLCVGPEPVPVPGAGEVLVRVAAAGLNRADLMQAAGTYPPPPGESEVLGLEVSGIVVAHGPGTDPEAAGADPRAVFALGDRVCALLAGGGYAEYAAVPLGQLMRVPDEVDLVEAAAFPEVACTVWSNLGDRACVCPGDRVLVHGGTGGIGSFAVQYLAAVGARVIATVGSTEKAERARILGAEATIDHTRAVTADGEPDFASVVRQLTDGAGVDAVLDVVGGPYLAQNVAALAPEGRIVTIAVQGGAKADSFNMMRLVAKRGWLTGSTLRSRPREEKARIVAQTAKAVLPLVADGRIDLAVSARFALADAAAAHERFDSAERTGKVLLVTDPARADSGPRAGGAR</sequence>
<evidence type="ECO:0000259" key="4">
    <source>
        <dbReference type="SMART" id="SM00829"/>
    </source>
</evidence>
<dbReference type="Proteomes" id="UP000540191">
    <property type="component" value="Unassembled WGS sequence"/>
</dbReference>
<dbReference type="InterPro" id="IPR013154">
    <property type="entry name" value="ADH-like_N"/>
</dbReference>
<proteinExistence type="predicted"/>
<dbReference type="EMBL" id="JACHNA010000001">
    <property type="protein sequence ID" value="MBB4736524.1"/>
    <property type="molecule type" value="Genomic_DNA"/>
</dbReference>
<name>A0A7W7GQN2_9MICC</name>
<keyword evidence="6" id="KW-1185">Reference proteome</keyword>
<dbReference type="NCBIfam" id="TIGR02824">
    <property type="entry name" value="quinone_pig3"/>
    <property type="match status" value="1"/>
</dbReference>
<dbReference type="AlphaFoldDB" id="A0A7W7GQN2"/>
<reference evidence="5 6" key="1">
    <citation type="submission" date="2020-08" db="EMBL/GenBank/DDBJ databases">
        <title>Sequencing the genomes of 1000 actinobacteria strains.</title>
        <authorList>
            <person name="Klenk H.-P."/>
        </authorList>
    </citation>
    <scope>NUCLEOTIDE SEQUENCE [LARGE SCALE GENOMIC DNA]</scope>
    <source>
        <strain evidence="5 6">DSM 23974</strain>
    </source>
</reference>
<dbReference type="Gene3D" id="3.40.50.720">
    <property type="entry name" value="NAD(P)-binding Rossmann-like Domain"/>
    <property type="match status" value="1"/>
</dbReference>
<comment type="caution">
    <text evidence="5">The sequence shown here is derived from an EMBL/GenBank/DDBJ whole genome shotgun (WGS) entry which is preliminary data.</text>
</comment>
<dbReference type="InterPro" id="IPR014189">
    <property type="entry name" value="Quinone_OxRdtase_PIG3"/>
</dbReference>
<dbReference type="SUPFAM" id="SSF51735">
    <property type="entry name" value="NAD(P)-binding Rossmann-fold domains"/>
    <property type="match status" value="1"/>
</dbReference>
<evidence type="ECO:0000256" key="1">
    <source>
        <dbReference type="ARBA" id="ARBA00022857"/>
    </source>
</evidence>
<dbReference type="Pfam" id="PF00107">
    <property type="entry name" value="ADH_zinc_N"/>
    <property type="match status" value="1"/>
</dbReference>
<evidence type="ECO:0000256" key="3">
    <source>
        <dbReference type="SAM" id="MobiDB-lite"/>
    </source>
</evidence>
<evidence type="ECO:0000313" key="6">
    <source>
        <dbReference type="Proteomes" id="UP000540191"/>
    </source>
</evidence>
<accession>A0A7W7GQN2</accession>
<gene>
    <name evidence="5" type="ORF">HDA30_002032</name>
</gene>
<dbReference type="GO" id="GO:0016651">
    <property type="term" value="F:oxidoreductase activity, acting on NAD(P)H"/>
    <property type="evidence" value="ECO:0007669"/>
    <property type="project" value="TreeGrafter"/>
</dbReference>
<dbReference type="SMART" id="SM00829">
    <property type="entry name" value="PKS_ER"/>
    <property type="match status" value="1"/>
</dbReference>
<dbReference type="InterPro" id="IPR020843">
    <property type="entry name" value="ER"/>
</dbReference>
<dbReference type="Gene3D" id="3.90.180.10">
    <property type="entry name" value="Medium-chain alcohol dehydrogenases, catalytic domain"/>
    <property type="match status" value="1"/>
</dbReference>
<dbReference type="CDD" id="cd05276">
    <property type="entry name" value="p53_inducible_oxidoreductase"/>
    <property type="match status" value="1"/>
</dbReference>
<dbReference type="InterPro" id="IPR013149">
    <property type="entry name" value="ADH-like_C"/>
</dbReference>
<dbReference type="SUPFAM" id="SSF50129">
    <property type="entry name" value="GroES-like"/>
    <property type="match status" value="1"/>
</dbReference>
<dbReference type="InterPro" id="IPR011032">
    <property type="entry name" value="GroES-like_sf"/>
</dbReference>